<dbReference type="Pfam" id="PF26168">
    <property type="entry name" value="Glyco_transf_N"/>
    <property type="match status" value="1"/>
</dbReference>
<dbReference type="GO" id="GO:0035251">
    <property type="term" value="F:UDP-glucosyltransferase activity"/>
    <property type="evidence" value="ECO:0007669"/>
    <property type="project" value="TreeGrafter"/>
</dbReference>
<comment type="similarity">
    <text evidence="1">Belongs to the UDP-glycosyltransferase family.</text>
</comment>
<dbReference type="Proteomes" id="UP000636709">
    <property type="component" value="Unassembled WGS sequence"/>
</dbReference>
<gene>
    <name evidence="4" type="ORF">HU200_061509</name>
</gene>
<evidence type="ECO:0000256" key="2">
    <source>
        <dbReference type="ARBA" id="ARBA00022679"/>
    </source>
</evidence>
<protein>
    <recommendedName>
        <fullName evidence="3">Glycosyltransferase N-terminal domain-containing protein</fullName>
    </recommendedName>
</protein>
<dbReference type="Pfam" id="PF00201">
    <property type="entry name" value="UDPGT"/>
    <property type="match status" value="1"/>
</dbReference>
<evidence type="ECO:0000313" key="5">
    <source>
        <dbReference type="Proteomes" id="UP000636709"/>
    </source>
</evidence>
<dbReference type="SUPFAM" id="SSF53756">
    <property type="entry name" value="UDP-Glycosyltransferase/glycogen phosphorylase"/>
    <property type="match status" value="1"/>
</dbReference>
<dbReference type="EMBL" id="JACEFO010002615">
    <property type="protein sequence ID" value="KAF8654330.1"/>
    <property type="molecule type" value="Genomic_DNA"/>
</dbReference>
<dbReference type="InterPro" id="IPR002213">
    <property type="entry name" value="UDP_glucos_trans"/>
</dbReference>
<name>A0A835A9X9_9POAL</name>
<keyword evidence="5" id="KW-1185">Reference proteome</keyword>
<dbReference type="Gene3D" id="3.40.50.2000">
    <property type="entry name" value="Glycogen Phosphorylase B"/>
    <property type="match status" value="2"/>
</dbReference>
<dbReference type="InterPro" id="IPR058980">
    <property type="entry name" value="Glyco_transf_N"/>
</dbReference>
<dbReference type="PANTHER" id="PTHR48047">
    <property type="entry name" value="GLYCOSYLTRANSFERASE"/>
    <property type="match status" value="1"/>
</dbReference>
<dbReference type="PANTHER" id="PTHR48047:SF8">
    <property type="entry name" value="FLAVONOL 3-O-GLUCOSYLTRANSFERASE UGT89B1"/>
    <property type="match status" value="1"/>
</dbReference>
<dbReference type="AlphaFoldDB" id="A0A835A9X9"/>
<dbReference type="OrthoDB" id="5835829at2759"/>
<keyword evidence="2" id="KW-0808">Transferase</keyword>
<feature type="domain" description="Glycosyltransferase N-terminal" evidence="3">
    <location>
        <begin position="25"/>
        <end position="272"/>
    </location>
</feature>
<comment type="caution">
    <text evidence="4">The sequence shown here is derived from an EMBL/GenBank/DDBJ whole genome shotgun (WGS) entry which is preliminary data.</text>
</comment>
<proteinExistence type="inferred from homology"/>
<dbReference type="FunFam" id="3.40.50.2000:FF:000064">
    <property type="entry name" value="Glycosyltransferase"/>
    <property type="match status" value="1"/>
</dbReference>
<evidence type="ECO:0000259" key="3">
    <source>
        <dbReference type="Pfam" id="PF26168"/>
    </source>
</evidence>
<reference evidence="4" key="1">
    <citation type="submission" date="2020-07" db="EMBL/GenBank/DDBJ databases">
        <title>Genome sequence and genetic diversity analysis of an under-domesticated orphan crop, white fonio (Digitaria exilis).</title>
        <authorList>
            <person name="Bennetzen J.L."/>
            <person name="Chen S."/>
            <person name="Ma X."/>
            <person name="Wang X."/>
            <person name="Yssel A.E.J."/>
            <person name="Chaluvadi S.R."/>
            <person name="Johnson M."/>
            <person name="Gangashetty P."/>
            <person name="Hamidou F."/>
            <person name="Sanogo M.D."/>
            <person name="Zwaenepoel A."/>
            <person name="Wallace J."/>
            <person name="Van De Peer Y."/>
            <person name="Van Deynze A."/>
        </authorList>
    </citation>
    <scope>NUCLEOTIDE SEQUENCE</scope>
    <source>
        <tissue evidence="4">Leaves</tissue>
    </source>
</reference>
<dbReference type="CDD" id="cd03784">
    <property type="entry name" value="GT1_Gtf-like"/>
    <property type="match status" value="1"/>
</dbReference>
<evidence type="ECO:0000256" key="1">
    <source>
        <dbReference type="ARBA" id="ARBA00009995"/>
    </source>
</evidence>
<organism evidence="4 5">
    <name type="scientific">Digitaria exilis</name>
    <dbReference type="NCBI Taxonomy" id="1010633"/>
    <lineage>
        <taxon>Eukaryota</taxon>
        <taxon>Viridiplantae</taxon>
        <taxon>Streptophyta</taxon>
        <taxon>Embryophyta</taxon>
        <taxon>Tracheophyta</taxon>
        <taxon>Spermatophyta</taxon>
        <taxon>Magnoliopsida</taxon>
        <taxon>Liliopsida</taxon>
        <taxon>Poales</taxon>
        <taxon>Poaceae</taxon>
        <taxon>PACMAD clade</taxon>
        <taxon>Panicoideae</taxon>
        <taxon>Panicodae</taxon>
        <taxon>Paniceae</taxon>
        <taxon>Anthephorinae</taxon>
        <taxon>Digitaria</taxon>
    </lineage>
</organism>
<evidence type="ECO:0000313" key="4">
    <source>
        <dbReference type="EMBL" id="KAF8654330.1"/>
    </source>
</evidence>
<sequence length="669" mass="71237">MATPATETRRASKSNGRCGHADPHVLLVPYPAQGHMLPLLDLGALLAARGLAVTVAVTSGNAPLVEPLAAAFPSSVAILALPFPEDTPLLPAGILAGENTKDLPCHLFRPFMASLAALRVPLLAWCKAQQQQGAHRHRRVTAVVSDFFTGWTQPLAAELGVPHVTFSPSCALHLAMSHALWRHMPSRRLPDEPVTFPDIPGGPTFPWRHLSWMFRQHVAGDAVSEAIRQFFLWNLESEYFVTNTFAALEAAYVERPLADLATKRVFAVGPLSDVAATSTSATGDRGGRHAVAAASVSTWLDAFPSGSVVYVSFGSQHALSPPQAATVADALLAASSAAFVWAARPGTSIPDGFEAATASRGMVIRGWAPQVEILRHRAVGWFLTHCGWNSVLEAAAAGVAMLTWPMAADQFTDAWILEEAGVAVPVAEGADAVPDARKMASAIAAAVGTKDGESVRARAVALGVKAAAAVGEGGSSRRDLDELVQMLGEIVSISLDAGDRPITDDGQRGGSGIQADGCTRACSWPACRRREGRRRTTYDETQRDPCDTKILMILSCAHIEIEMRGMDMDAEEGCAERRRQLTENVADRGDGGGATGDGRDVDGVPGALYGDEMVTEVRLPSATRSAERRLNHQSSPSWGIMSWEDHFLNLFAEMEKQETGLLTQASEAG</sequence>
<accession>A0A835A9X9</accession>